<comment type="caution">
    <text evidence="1">The sequence shown here is derived from an EMBL/GenBank/DDBJ whole genome shotgun (WGS) entry which is preliminary data.</text>
</comment>
<evidence type="ECO:0000313" key="2">
    <source>
        <dbReference type="Proteomes" id="UP000735302"/>
    </source>
</evidence>
<evidence type="ECO:0000313" key="1">
    <source>
        <dbReference type="EMBL" id="GFN74713.1"/>
    </source>
</evidence>
<protein>
    <recommendedName>
        <fullName evidence="3">Secreted protein</fullName>
    </recommendedName>
</protein>
<gene>
    <name evidence="1" type="ORF">PoB_000121900</name>
</gene>
<dbReference type="AlphaFoldDB" id="A0AAV3XV28"/>
<organism evidence="1 2">
    <name type="scientific">Plakobranchus ocellatus</name>
    <dbReference type="NCBI Taxonomy" id="259542"/>
    <lineage>
        <taxon>Eukaryota</taxon>
        <taxon>Metazoa</taxon>
        <taxon>Spiralia</taxon>
        <taxon>Lophotrochozoa</taxon>
        <taxon>Mollusca</taxon>
        <taxon>Gastropoda</taxon>
        <taxon>Heterobranchia</taxon>
        <taxon>Euthyneura</taxon>
        <taxon>Panpulmonata</taxon>
        <taxon>Sacoglossa</taxon>
        <taxon>Placobranchoidea</taxon>
        <taxon>Plakobranchidae</taxon>
        <taxon>Plakobranchus</taxon>
    </lineage>
</organism>
<evidence type="ECO:0008006" key="3">
    <source>
        <dbReference type="Google" id="ProtNLM"/>
    </source>
</evidence>
<proteinExistence type="predicted"/>
<reference evidence="1 2" key="1">
    <citation type="journal article" date="2021" name="Elife">
        <title>Chloroplast acquisition without the gene transfer in kleptoplastic sea slugs, Plakobranchus ocellatus.</title>
        <authorList>
            <person name="Maeda T."/>
            <person name="Takahashi S."/>
            <person name="Yoshida T."/>
            <person name="Shimamura S."/>
            <person name="Takaki Y."/>
            <person name="Nagai Y."/>
            <person name="Toyoda A."/>
            <person name="Suzuki Y."/>
            <person name="Arimoto A."/>
            <person name="Ishii H."/>
            <person name="Satoh N."/>
            <person name="Nishiyama T."/>
            <person name="Hasebe M."/>
            <person name="Maruyama T."/>
            <person name="Minagawa J."/>
            <person name="Obokata J."/>
            <person name="Shigenobu S."/>
        </authorList>
    </citation>
    <scope>NUCLEOTIDE SEQUENCE [LARGE SCALE GENOMIC DNA]</scope>
</reference>
<sequence>MLTGLWKCEVLLTVMLRLKSFQGGRWWQMARERALRSCYPRLGVAGTMVDEFVLRFVEIFLSLKSAEVFSISIPPGSLRAKKSETVWYGWVILLCQ</sequence>
<accession>A0AAV3XV28</accession>
<dbReference type="EMBL" id="BLXT01000154">
    <property type="protein sequence ID" value="GFN74713.1"/>
    <property type="molecule type" value="Genomic_DNA"/>
</dbReference>
<dbReference type="Proteomes" id="UP000735302">
    <property type="component" value="Unassembled WGS sequence"/>
</dbReference>
<keyword evidence="2" id="KW-1185">Reference proteome</keyword>
<name>A0AAV3XV28_9GAST</name>